<evidence type="ECO:0000313" key="2">
    <source>
        <dbReference type="EMBL" id="GIQ89472.1"/>
    </source>
</evidence>
<accession>A0A9K3GNJ9</accession>
<reference evidence="2 3" key="1">
    <citation type="journal article" date="2018" name="PLoS ONE">
        <title>The draft genome of Kipferlia bialata reveals reductive genome evolution in fornicate parasites.</title>
        <authorList>
            <person name="Tanifuji G."/>
            <person name="Takabayashi S."/>
            <person name="Kume K."/>
            <person name="Takagi M."/>
            <person name="Nakayama T."/>
            <person name="Kamikawa R."/>
            <person name="Inagaki Y."/>
            <person name="Hashimoto T."/>
        </authorList>
    </citation>
    <scope>NUCLEOTIDE SEQUENCE [LARGE SCALE GENOMIC DNA]</scope>
    <source>
        <strain evidence="2">NY0173</strain>
    </source>
</reference>
<feature type="compositionally biased region" description="Basic and acidic residues" evidence="1">
    <location>
        <begin position="306"/>
        <end position="318"/>
    </location>
</feature>
<feature type="compositionally biased region" description="Basic and acidic residues" evidence="1">
    <location>
        <begin position="187"/>
        <end position="197"/>
    </location>
</feature>
<feature type="compositionally biased region" description="Basic and acidic residues" evidence="1">
    <location>
        <begin position="262"/>
        <end position="274"/>
    </location>
</feature>
<feature type="region of interest" description="Disordered" evidence="1">
    <location>
        <begin position="26"/>
        <end position="351"/>
    </location>
</feature>
<proteinExistence type="predicted"/>
<feature type="compositionally biased region" description="Basic and acidic residues" evidence="1">
    <location>
        <begin position="50"/>
        <end position="71"/>
    </location>
</feature>
<dbReference type="EMBL" id="BDIP01005082">
    <property type="protein sequence ID" value="GIQ89472.1"/>
    <property type="molecule type" value="Genomic_DNA"/>
</dbReference>
<feature type="compositionally biased region" description="Basic and acidic residues" evidence="1">
    <location>
        <begin position="143"/>
        <end position="161"/>
    </location>
</feature>
<keyword evidence="3" id="KW-1185">Reference proteome</keyword>
<sequence>MSGGSDSDSITVREGDVVAHRAQQFADKHGLPPGVVSPLTRHIQSQLDRLTAEGEREGEREREDGGEREGAELDGTAMGGDGQEGMGPDAYGHTYGTDAGDMYGDVSAETEASDMYSYRQLSPTNVPPPSAFSSTSALYKRHRDMEREGERGRQRGHRAQDARTASGVSRPKTKGGHTEGMGRTQRQRAEREREQVRGGHAHIAVTRLPASPSPTTHRARPSSARPYKAGGSTSSHPDAVQRQREACQRLSSTKMRPIGGDRGGERGGEREGASRQKARRQSDSGAVYDRLARQDPQKRRRQRLASQKEQDDRDRERYTASNIHSSSRHRAREQEREARRRPASACAKPSDPAVFDRLHALAGDRLRRMDERIQHQLETENKDLRQPTLSAVTK</sequence>
<name>A0A9K3GNJ9_9EUKA</name>
<evidence type="ECO:0000313" key="3">
    <source>
        <dbReference type="Proteomes" id="UP000265618"/>
    </source>
</evidence>
<dbReference type="AlphaFoldDB" id="A0A9K3GNJ9"/>
<evidence type="ECO:0000256" key="1">
    <source>
        <dbReference type="SAM" id="MobiDB-lite"/>
    </source>
</evidence>
<dbReference type="Proteomes" id="UP000265618">
    <property type="component" value="Unassembled WGS sequence"/>
</dbReference>
<feature type="non-terminal residue" evidence="2">
    <location>
        <position position="1"/>
    </location>
</feature>
<protein>
    <submittedName>
        <fullName evidence="2">Uncharacterized protein</fullName>
    </submittedName>
</protein>
<gene>
    <name evidence="2" type="ORF">KIPB_011951</name>
</gene>
<organism evidence="2 3">
    <name type="scientific">Kipferlia bialata</name>
    <dbReference type="NCBI Taxonomy" id="797122"/>
    <lineage>
        <taxon>Eukaryota</taxon>
        <taxon>Metamonada</taxon>
        <taxon>Carpediemonas-like organisms</taxon>
        <taxon>Kipferlia</taxon>
    </lineage>
</organism>
<comment type="caution">
    <text evidence="2">The sequence shown here is derived from an EMBL/GenBank/DDBJ whole genome shotgun (WGS) entry which is preliminary data.</text>
</comment>